<accession>A0A158EC46</accession>
<dbReference type="NCBIfam" id="NF033594">
    <property type="entry name" value="transpos_ISNCY_2"/>
    <property type="match status" value="1"/>
</dbReference>
<dbReference type="InterPro" id="IPR001584">
    <property type="entry name" value="Integrase_cat-core"/>
</dbReference>
<feature type="compositionally biased region" description="Basic residues" evidence="1">
    <location>
        <begin position="432"/>
        <end position="444"/>
    </location>
</feature>
<organism evidence="3 4">
    <name type="scientific">Caballeronia calidae</name>
    <dbReference type="NCBI Taxonomy" id="1777139"/>
    <lineage>
        <taxon>Bacteria</taxon>
        <taxon>Pseudomonadati</taxon>
        <taxon>Pseudomonadota</taxon>
        <taxon>Betaproteobacteria</taxon>
        <taxon>Burkholderiales</taxon>
        <taxon>Burkholderiaceae</taxon>
        <taxon>Caballeronia</taxon>
    </lineage>
</organism>
<dbReference type="AlphaFoldDB" id="A0A158EC46"/>
<dbReference type="PANTHER" id="PTHR35004">
    <property type="entry name" value="TRANSPOSASE RV3428C-RELATED"/>
    <property type="match status" value="1"/>
</dbReference>
<reference evidence="3" key="1">
    <citation type="submission" date="2016-01" db="EMBL/GenBank/DDBJ databases">
        <authorList>
            <person name="Peeters C."/>
        </authorList>
    </citation>
    <scope>NUCLEOTIDE SEQUENCE</scope>
    <source>
        <strain evidence="3">LMG 29321</strain>
    </source>
</reference>
<sequence length="497" mass="57198">MAAARERITMTMGELDRLKIIQDVMDGRLKPWRAAQRLELTTRQIRRLVARLREHGPEGLVSRKRSRPSNNRLDARTADRALSIVRERYADFGPTLACEKLRECHGIRLAKETLRKLMVDAGLWVPRRQRPPKVYQPRARRSCLGELIQIDGSDHAWFEDRAPQCTLLVYVDDATSRLMQLHFTQTESTFSYFEATRAYIERYGKPGAFYSDKASVFRNTSAERTGRSVTPFGRAMYELNIDTICANSSSAKGRVERAHLTLQDRLVKELRLRGINTMAEANAYALAFMTAYNARFAKPAKSDFDAHRPLRADENLETVLTWREPRIVTKALTVQYDRVMYLLDDTPENRKLIRRYVEVWEYPDGRIEIRADGQALQYREYDRLTEVDQGAIVEHKRLSHVLQVSQVIQAQRDNERIGKAPSRTHRGDSTRTQRKQSHARKKKQREFTQADIEQVIVDLAGQKQPSGAERKPGHRSARVNGTDANALPVHDPTFDTA</sequence>
<dbReference type="GO" id="GO:0003676">
    <property type="term" value="F:nucleic acid binding"/>
    <property type="evidence" value="ECO:0007669"/>
    <property type="project" value="InterPro"/>
</dbReference>
<dbReference type="RefSeq" id="WP_062610968.1">
    <property type="nucleotide sequence ID" value="NZ_FCOX02000061.1"/>
</dbReference>
<dbReference type="OrthoDB" id="5655881at2"/>
<evidence type="ECO:0000256" key="1">
    <source>
        <dbReference type="SAM" id="MobiDB-lite"/>
    </source>
</evidence>
<dbReference type="EMBL" id="FCOX02000061">
    <property type="protein sequence ID" value="SAL04290.1"/>
    <property type="molecule type" value="Genomic_DNA"/>
</dbReference>
<dbReference type="PANTHER" id="PTHR35004:SF7">
    <property type="entry name" value="INTEGRASE PROTEIN"/>
    <property type="match status" value="1"/>
</dbReference>
<dbReference type="Proteomes" id="UP000071859">
    <property type="component" value="Unassembled WGS sequence"/>
</dbReference>
<dbReference type="Gene3D" id="3.30.420.10">
    <property type="entry name" value="Ribonuclease H-like superfamily/Ribonuclease H"/>
    <property type="match status" value="1"/>
</dbReference>
<evidence type="ECO:0000259" key="2">
    <source>
        <dbReference type="PROSITE" id="PS50994"/>
    </source>
</evidence>
<dbReference type="SUPFAM" id="SSF53098">
    <property type="entry name" value="Ribonuclease H-like"/>
    <property type="match status" value="1"/>
</dbReference>
<dbReference type="Pfam" id="PF13551">
    <property type="entry name" value="HTH_29"/>
    <property type="match status" value="1"/>
</dbReference>
<keyword evidence="4" id="KW-1185">Reference proteome</keyword>
<feature type="region of interest" description="Disordered" evidence="1">
    <location>
        <begin position="412"/>
        <end position="497"/>
    </location>
</feature>
<protein>
    <submittedName>
        <fullName evidence="3">Integrase catalytic subunit</fullName>
    </submittedName>
</protein>
<dbReference type="InterPro" id="IPR012337">
    <property type="entry name" value="RNaseH-like_sf"/>
</dbReference>
<dbReference type="GO" id="GO:0015074">
    <property type="term" value="P:DNA integration"/>
    <property type="evidence" value="ECO:0007669"/>
    <property type="project" value="InterPro"/>
</dbReference>
<dbReference type="InterPro" id="IPR036397">
    <property type="entry name" value="RNaseH_sf"/>
</dbReference>
<gene>
    <name evidence="3" type="ORF">AWB78_06890</name>
</gene>
<dbReference type="SUPFAM" id="SSF46689">
    <property type="entry name" value="Homeodomain-like"/>
    <property type="match status" value="1"/>
</dbReference>
<feature type="domain" description="Integrase catalytic" evidence="2">
    <location>
        <begin position="133"/>
        <end position="317"/>
    </location>
</feature>
<dbReference type="InterPro" id="IPR047797">
    <property type="entry name" value="ISNCY_transpos"/>
</dbReference>
<dbReference type="PROSITE" id="PS50994">
    <property type="entry name" value="INTEGRASE"/>
    <property type="match status" value="1"/>
</dbReference>
<proteinExistence type="predicted"/>
<evidence type="ECO:0000313" key="3">
    <source>
        <dbReference type="EMBL" id="SAL04290.1"/>
    </source>
</evidence>
<dbReference type="InterPro" id="IPR009057">
    <property type="entry name" value="Homeodomain-like_sf"/>
</dbReference>
<evidence type="ECO:0000313" key="4">
    <source>
        <dbReference type="Proteomes" id="UP000071859"/>
    </source>
</evidence>
<name>A0A158EC46_9BURK</name>
<comment type="caution">
    <text evidence="3">The sequence shown here is derived from an EMBL/GenBank/DDBJ whole genome shotgun (WGS) entry which is preliminary data.</text>
</comment>